<gene>
    <name evidence="1" type="ORF">HMPREF1981_02468</name>
</gene>
<sequence>MQQGRFFLGIQLCDAFDKPISRPQIRIRSTETKVSHWGNFIFPLWKLLFPTGETFVAHVGNNAHHRWSETKRTIFRPKPIVNPEMKCKLNFAIAKNTKQMFPISKEELSLFRK</sequence>
<evidence type="ECO:0000313" key="2">
    <source>
        <dbReference type="Proteomes" id="UP000016496"/>
    </source>
</evidence>
<protein>
    <submittedName>
        <fullName evidence="1">Uncharacterized protein</fullName>
    </submittedName>
</protein>
<reference evidence="1 2" key="1">
    <citation type="submission" date="2013-08" db="EMBL/GenBank/DDBJ databases">
        <authorList>
            <person name="Weinstock G."/>
            <person name="Sodergren E."/>
            <person name="Wylie T."/>
            <person name="Fulton L."/>
            <person name="Fulton R."/>
            <person name="Fronick C."/>
            <person name="O'Laughlin M."/>
            <person name="Godfrey J."/>
            <person name="Miner T."/>
            <person name="Herter B."/>
            <person name="Appelbaum E."/>
            <person name="Cordes M."/>
            <person name="Lek S."/>
            <person name="Wollam A."/>
            <person name="Pepin K.H."/>
            <person name="Palsikar V.B."/>
            <person name="Mitreva M."/>
            <person name="Wilson R.K."/>
        </authorList>
    </citation>
    <scope>NUCLEOTIDE SEQUENCE [LARGE SCALE GENOMIC DNA]</scope>
    <source>
        <strain evidence="1 2">F0041</strain>
    </source>
</reference>
<dbReference type="Proteomes" id="UP000016496">
    <property type="component" value="Unassembled WGS sequence"/>
</dbReference>
<dbReference type="EMBL" id="AWSV01000131">
    <property type="protein sequence ID" value="ERI84159.1"/>
    <property type="molecule type" value="Genomic_DNA"/>
</dbReference>
<proteinExistence type="predicted"/>
<dbReference type="HOGENOM" id="CLU_2128495_0_0_10"/>
<dbReference type="AlphaFoldDB" id="U2C118"/>
<evidence type="ECO:0000313" key="1">
    <source>
        <dbReference type="EMBL" id="ERI84159.1"/>
    </source>
</evidence>
<accession>U2C118</accession>
<comment type="caution">
    <text evidence="1">The sequence shown here is derived from an EMBL/GenBank/DDBJ whole genome shotgun (WGS) entry which is preliminary data.</text>
</comment>
<organism evidence="1 2">
    <name type="scientific">Bacteroides pyogenes F0041</name>
    <dbReference type="NCBI Taxonomy" id="1321819"/>
    <lineage>
        <taxon>Bacteria</taxon>
        <taxon>Pseudomonadati</taxon>
        <taxon>Bacteroidota</taxon>
        <taxon>Bacteroidia</taxon>
        <taxon>Bacteroidales</taxon>
        <taxon>Bacteroidaceae</taxon>
        <taxon>Bacteroides</taxon>
    </lineage>
</organism>
<name>U2C118_9BACE</name>